<keyword evidence="3" id="KW-0813">Transport</keyword>
<evidence type="ECO:0000256" key="5">
    <source>
        <dbReference type="ARBA" id="ARBA00022989"/>
    </source>
</evidence>
<dbReference type="GO" id="GO:0005886">
    <property type="term" value="C:plasma membrane"/>
    <property type="evidence" value="ECO:0007669"/>
    <property type="project" value="TreeGrafter"/>
</dbReference>
<dbReference type="EMBL" id="KI546094">
    <property type="protein sequence ID" value="EST45520.1"/>
    <property type="molecule type" value="Genomic_DNA"/>
</dbReference>
<accession>V6LLI0</accession>
<dbReference type="PANTHER" id="PTHR10332:SF88">
    <property type="entry name" value="EQUILIBRATIVE NUCLEOSIDE TRANSPORTER 1, ISOFORM A"/>
    <property type="match status" value="1"/>
</dbReference>
<comment type="similarity">
    <text evidence="2">Belongs to the SLC29A/ENT transporter (TC 2.A.57) family.</text>
</comment>
<dbReference type="VEuPathDB" id="GiardiaDB:SS50377_21541"/>
<protein>
    <submittedName>
        <fullName evidence="8">Nucleoside transporter</fullName>
    </submittedName>
</protein>
<dbReference type="AlphaFoldDB" id="V6LLI0"/>
<keyword evidence="4 7" id="KW-0812">Transmembrane</keyword>
<feature type="transmembrane region" description="Helical" evidence="7">
    <location>
        <begin position="270"/>
        <end position="292"/>
    </location>
</feature>
<organism evidence="8">
    <name type="scientific">Spironucleus salmonicida</name>
    <dbReference type="NCBI Taxonomy" id="348837"/>
    <lineage>
        <taxon>Eukaryota</taxon>
        <taxon>Metamonada</taxon>
        <taxon>Diplomonadida</taxon>
        <taxon>Hexamitidae</taxon>
        <taxon>Hexamitinae</taxon>
        <taxon>Spironucleus</taxon>
    </lineage>
</organism>
<feature type="transmembrane region" description="Helical" evidence="7">
    <location>
        <begin position="61"/>
        <end position="84"/>
    </location>
</feature>
<comment type="subcellular location">
    <subcellularLocation>
        <location evidence="1">Membrane</location>
        <topology evidence="1">Multi-pass membrane protein</topology>
    </subcellularLocation>
</comment>
<dbReference type="GO" id="GO:0005337">
    <property type="term" value="F:nucleoside transmembrane transporter activity"/>
    <property type="evidence" value="ECO:0007669"/>
    <property type="project" value="InterPro"/>
</dbReference>
<name>V6LLI0_9EUKA</name>
<reference evidence="8 9" key="1">
    <citation type="journal article" date="2014" name="PLoS Genet.">
        <title>The Genome of Spironucleus salmonicida Highlights a Fish Pathogen Adapted to Fluctuating Environments.</title>
        <authorList>
            <person name="Xu F."/>
            <person name="Jerlstrom-Hultqvist J."/>
            <person name="Einarsson E."/>
            <person name="Astvaldsson A."/>
            <person name="Svard S.G."/>
            <person name="Andersson J.O."/>
        </authorList>
    </citation>
    <scope>NUCLEOTIDE SEQUENCE</scope>
    <source>
        <strain evidence="9">ATCC 50377</strain>
    </source>
</reference>
<keyword evidence="6 7" id="KW-0472">Membrane</keyword>
<evidence type="ECO:0000256" key="3">
    <source>
        <dbReference type="ARBA" id="ARBA00022448"/>
    </source>
</evidence>
<keyword evidence="10" id="KW-1185">Reference proteome</keyword>
<dbReference type="PANTHER" id="PTHR10332">
    <property type="entry name" value="EQUILIBRATIVE NUCLEOSIDE TRANSPORTER"/>
    <property type="match status" value="1"/>
</dbReference>
<dbReference type="InterPro" id="IPR002259">
    <property type="entry name" value="Eqnu_transpt"/>
</dbReference>
<evidence type="ECO:0000256" key="1">
    <source>
        <dbReference type="ARBA" id="ARBA00004141"/>
    </source>
</evidence>
<evidence type="ECO:0000256" key="4">
    <source>
        <dbReference type="ARBA" id="ARBA00022692"/>
    </source>
</evidence>
<evidence type="ECO:0000256" key="7">
    <source>
        <dbReference type="SAM" id="Phobius"/>
    </source>
</evidence>
<evidence type="ECO:0000313" key="10">
    <source>
        <dbReference type="Proteomes" id="UP000018208"/>
    </source>
</evidence>
<sequence length="365" mass="42399">MNIASLQLLQCYYIYNNDEILSYPHSKVYTHLMLVNLVTRYAINSIGCSNNYSLKMRVTTILILSEFSGAFTVVYFPTILGLAASLNVKYIISVNSGSALAGLIAQIVKILQNQQQHLTLKILIMFLPFLYHNLILCYTIIFIIGSYIGYFLLTKICTIKQIDFDAKERKKFPIPYYQQQISQKLGKYIYCCCKKFMDAWIIIIFNLFCYINFIPSSYYLNPMLLYVQNKRIRKIWQLVVDSYVFMVGDWIGRQIPSWNWFIDIWNLKSLLVASILRLLFIGLFIIQIVPYYHCPECSSSPALKDETPDSILLVHNDLFAQIIIMLFAVSNGWFMCAILCKYKTIMKPITNRSHAVNFMTLCLNI</sequence>
<dbReference type="Pfam" id="PF01733">
    <property type="entry name" value="Nucleoside_tran"/>
    <property type="match status" value="1"/>
</dbReference>
<proteinExistence type="inferred from homology"/>
<keyword evidence="5 7" id="KW-1133">Transmembrane helix</keyword>
<evidence type="ECO:0000256" key="2">
    <source>
        <dbReference type="ARBA" id="ARBA00007965"/>
    </source>
</evidence>
<dbReference type="OrthoDB" id="1856718at2759"/>
<dbReference type="EMBL" id="AUWU02000002">
    <property type="protein sequence ID" value="KAH0576004.1"/>
    <property type="molecule type" value="Genomic_DNA"/>
</dbReference>
<feature type="transmembrane region" description="Helical" evidence="7">
    <location>
        <begin position="318"/>
        <end position="340"/>
    </location>
</feature>
<evidence type="ECO:0000313" key="8">
    <source>
        <dbReference type="EMBL" id="EST45520.1"/>
    </source>
</evidence>
<evidence type="ECO:0000256" key="6">
    <source>
        <dbReference type="ARBA" id="ARBA00023136"/>
    </source>
</evidence>
<feature type="transmembrane region" description="Helical" evidence="7">
    <location>
        <begin position="199"/>
        <end position="221"/>
    </location>
</feature>
<dbReference type="Proteomes" id="UP000018208">
    <property type="component" value="Unassembled WGS sequence"/>
</dbReference>
<evidence type="ECO:0000313" key="9">
    <source>
        <dbReference type="EMBL" id="KAH0576004.1"/>
    </source>
</evidence>
<reference evidence="9" key="2">
    <citation type="submission" date="2020-12" db="EMBL/GenBank/DDBJ databases">
        <title>New Spironucleus salmonicida genome in near-complete chromosomes.</title>
        <authorList>
            <person name="Xu F."/>
            <person name="Kurt Z."/>
            <person name="Jimenez-Gonzalez A."/>
            <person name="Astvaldsson A."/>
            <person name="Andersson J.O."/>
            <person name="Svard S.G."/>
        </authorList>
    </citation>
    <scope>NUCLEOTIDE SEQUENCE</scope>
    <source>
        <strain evidence="9">ATCC 50377</strain>
    </source>
</reference>
<feature type="transmembrane region" description="Helical" evidence="7">
    <location>
        <begin position="123"/>
        <end position="148"/>
    </location>
</feature>
<gene>
    <name evidence="8" type="ORF">SS50377_14592</name>
    <name evidence="9" type="ORF">SS50377_21541</name>
</gene>
<feature type="transmembrane region" description="Helical" evidence="7">
    <location>
        <begin position="90"/>
        <end position="111"/>
    </location>
</feature>